<dbReference type="PANTHER" id="PTHR13817:SF166">
    <property type="entry name" value="NEURONAL IGCAM-RELATED"/>
    <property type="match status" value="1"/>
</dbReference>
<accession>V9IEG4</accession>
<feature type="region of interest" description="Disordered" evidence="2">
    <location>
        <begin position="166"/>
        <end position="230"/>
    </location>
</feature>
<dbReference type="AlphaFoldDB" id="V9IEG4"/>
<dbReference type="CDD" id="cd00096">
    <property type="entry name" value="Ig"/>
    <property type="match status" value="2"/>
</dbReference>
<proteinExistence type="evidence at transcript level"/>
<dbReference type="InterPro" id="IPR007110">
    <property type="entry name" value="Ig-like_dom"/>
</dbReference>
<reference evidence="4" key="1">
    <citation type="submission" date="2011-11" db="EMBL/GenBank/DDBJ databases">
        <title>Decoding the brain transcriptome of the Eastern honeybee (Apis cerana) based on pyrosequencing.</title>
        <authorList>
            <person name="Sun L."/>
            <person name="Zheng H."/>
            <person name="Wang Y."/>
            <person name="Xie X."/>
            <person name="Zhu Y."/>
            <person name="Gu W."/>
            <person name="Wang S."/>
        </authorList>
    </citation>
    <scope>NUCLEOTIDE SEQUENCE</scope>
    <source>
        <tissue evidence="4">Brain</tissue>
    </source>
</reference>
<evidence type="ECO:0000256" key="1">
    <source>
        <dbReference type="ARBA" id="ARBA00022737"/>
    </source>
</evidence>
<dbReference type="EMBL" id="JR041586">
    <property type="protein sequence ID" value="AEY59475.1"/>
    <property type="molecule type" value="mRNA"/>
</dbReference>
<dbReference type="Gene3D" id="2.60.40.10">
    <property type="entry name" value="Immunoglobulins"/>
    <property type="match status" value="2"/>
</dbReference>
<dbReference type="InterPro" id="IPR050964">
    <property type="entry name" value="Striated_Muscle_Regulatory"/>
</dbReference>
<dbReference type="PANTHER" id="PTHR13817">
    <property type="entry name" value="TITIN"/>
    <property type="match status" value="1"/>
</dbReference>
<feature type="region of interest" description="Disordered" evidence="2">
    <location>
        <begin position="257"/>
        <end position="283"/>
    </location>
</feature>
<evidence type="ECO:0000259" key="3">
    <source>
        <dbReference type="PROSITE" id="PS50835"/>
    </source>
</evidence>
<dbReference type="InterPro" id="IPR013783">
    <property type="entry name" value="Ig-like_fold"/>
</dbReference>
<feature type="compositionally biased region" description="Basic and acidic residues" evidence="2">
    <location>
        <begin position="262"/>
        <end position="272"/>
    </location>
</feature>
<organism evidence="4">
    <name type="scientific">Apis cerana</name>
    <name type="common">Indian honeybee</name>
    <dbReference type="NCBI Taxonomy" id="7461"/>
    <lineage>
        <taxon>Eukaryota</taxon>
        <taxon>Metazoa</taxon>
        <taxon>Ecdysozoa</taxon>
        <taxon>Arthropoda</taxon>
        <taxon>Hexapoda</taxon>
        <taxon>Insecta</taxon>
        <taxon>Pterygota</taxon>
        <taxon>Neoptera</taxon>
        <taxon>Endopterygota</taxon>
        <taxon>Hymenoptera</taxon>
        <taxon>Apocrita</taxon>
        <taxon>Aculeata</taxon>
        <taxon>Apoidea</taxon>
        <taxon>Anthophila</taxon>
        <taxon>Apidae</taxon>
        <taxon>Apis</taxon>
    </lineage>
</organism>
<feature type="domain" description="Ig-like" evidence="3">
    <location>
        <begin position="1"/>
        <end position="48"/>
    </location>
</feature>
<dbReference type="InterPro" id="IPR013098">
    <property type="entry name" value="Ig_I-set"/>
</dbReference>
<dbReference type="Pfam" id="PF07679">
    <property type="entry name" value="I-set"/>
    <property type="match status" value="2"/>
</dbReference>
<gene>
    <name evidence="4" type="ORF">ACCB02792</name>
</gene>
<feature type="domain" description="Ig-like" evidence="3">
    <location>
        <begin position="71"/>
        <end position="155"/>
    </location>
</feature>
<dbReference type="InterPro" id="IPR036179">
    <property type="entry name" value="Ig-like_dom_sf"/>
</dbReference>
<evidence type="ECO:0000313" key="4">
    <source>
        <dbReference type="EMBL" id="AEY59475.1"/>
    </source>
</evidence>
<evidence type="ECO:0000256" key="2">
    <source>
        <dbReference type="SAM" id="MobiDB-lite"/>
    </source>
</evidence>
<sequence>MIWLKDDREILDNDDHKYVVYSDGGVALRLSNVRPQDAGEYTCLVRNNFGEASSNGLFIVQDYKGTAKLAPQFTKTPVSVVASKGDIACFCARVQCGKPMEITWTMNGKDVKENPRCKIEKDDSVSILRIHGVQPRDVGEIRCTASVSGKGPSISCTAELRLNRAATHENRNEKPPNCNRSNSLRKTRKDVPPLVESPTRASRSSSLPRRSTPSPNLSPLPMRRNIPPSPLLLDRRTKLADKTGKRKDLNLKKFSRKATQRVYRESGDRASSDEEEEAREMFEGKRCETKLLENEGEL</sequence>
<feature type="compositionally biased region" description="Low complexity" evidence="2">
    <location>
        <begin position="197"/>
        <end position="221"/>
    </location>
</feature>
<name>V9IEG4_APICE</name>
<dbReference type="PROSITE" id="PS50835">
    <property type="entry name" value="IG_LIKE"/>
    <property type="match status" value="2"/>
</dbReference>
<keyword evidence="1" id="KW-0677">Repeat</keyword>
<dbReference type="SUPFAM" id="SSF48726">
    <property type="entry name" value="Immunoglobulin"/>
    <property type="match status" value="2"/>
</dbReference>
<protein>
    <submittedName>
        <fullName evidence="4">Titin</fullName>
    </submittedName>
</protein>
<dbReference type="InterPro" id="IPR003599">
    <property type="entry name" value="Ig_sub"/>
</dbReference>
<dbReference type="SMART" id="SM00409">
    <property type="entry name" value="IG"/>
    <property type="match status" value="2"/>
</dbReference>